<organism evidence="1 2">
    <name type="scientific">Rhipicephalus microplus</name>
    <name type="common">Cattle tick</name>
    <name type="synonym">Boophilus microplus</name>
    <dbReference type="NCBI Taxonomy" id="6941"/>
    <lineage>
        <taxon>Eukaryota</taxon>
        <taxon>Metazoa</taxon>
        <taxon>Ecdysozoa</taxon>
        <taxon>Arthropoda</taxon>
        <taxon>Chelicerata</taxon>
        <taxon>Arachnida</taxon>
        <taxon>Acari</taxon>
        <taxon>Parasitiformes</taxon>
        <taxon>Ixodida</taxon>
        <taxon>Ixodoidea</taxon>
        <taxon>Ixodidae</taxon>
        <taxon>Rhipicephalinae</taxon>
        <taxon>Rhipicephalus</taxon>
        <taxon>Boophilus</taxon>
    </lineage>
</organism>
<sequence>MKASRGSSGDCVTASAENAAAGVTEEALEAVLGGICSEGVRDAELLIASDGAFDPAGLEVEGTSLVCVVAWLLPGFAGAFGGAVVRGGGAAEAAPPVGASVVCLGMLGVVQGIAEIRSGADPPRTTSAYDVFPANCGKVVGKLSSAALGAVSERLTLKAAPRVGCKIWRHASLQQDAEVVGALFAREIQDPFSKHLGVNLASTNVDVAPEGGRNFPVNSGSWCRYAPNAYLCRCPSRGESNGSSLHGRGGSFT</sequence>
<comment type="caution">
    <text evidence="1">The sequence shown here is derived from an EMBL/GenBank/DDBJ whole genome shotgun (WGS) entry which is preliminary data.</text>
</comment>
<evidence type="ECO:0000313" key="2">
    <source>
        <dbReference type="Proteomes" id="UP000821866"/>
    </source>
</evidence>
<reference evidence="1" key="2">
    <citation type="submission" date="2021-09" db="EMBL/GenBank/DDBJ databases">
        <authorList>
            <person name="Jia N."/>
            <person name="Wang J."/>
            <person name="Shi W."/>
            <person name="Du L."/>
            <person name="Sun Y."/>
            <person name="Zhan W."/>
            <person name="Jiang J."/>
            <person name="Wang Q."/>
            <person name="Zhang B."/>
            <person name="Ji P."/>
            <person name="Sakyi L.B."/>
            <person name="Cui X."/>
            <person name="Yuan T."/>
            <person name="Jiang B."/>
            <person name="Yang W."/>
            <person name="Lam T.T.-Y."/>
            <person name="Chang Q."/>
            <person name="Ding S."/>
            <person name="Wang X."/>
            <person name="Zhu J."/>
            <person name="Ruan X."/>
            <person name="Zhao L."/>
            <person name="Wei J."/>
            <person name="Que T."/>
            <person name="Du C."/>
            <person name="Cheng J."/>
            <person name="Dai P."/>
            <person name="Han X."/>
            <person name="Huang E."/>
            <person name="Gao Y."/>
            <person name="Liu J."/>
            <person name="Shao H."/>
            <person name="Ye R."/>
            <person name="Li L."/>
            <person name="Wei W."/>
            <person name="Wang X."/>
            <person name="Wang C."/>
            <person name="Huo Q."/>
            <person name="Li W."/>
            <person name="Guo W."/>
            <person name="Chen H."/>
            <person name="Chen S."/>
            <person name="Zhou L."/>
            <person name="Zhou L."/>
            <person name="Ni X."/>
            <person name="Tian J."/>
            <person name="Zhou Y."/>
            <person name="Sheng Y."/>
            <person name="Liu T."/>
            <person name="Pan Y."/>
            <person name="Xia L."/>
            <person name="Li J."/>
            <person name="Zhao F."/>
            <person name="Cao W."/>
        </authorList>
    </citation>
    <scope>NUCLEOTIDE SEQUENCE</scope>
    <source>
        <strain evidence="1">Rmic-2018</strain>
        <tissue evidence="1">Larvae</tissue>
    </source>
</reference>
<evidence type="ECO:0000313" key="1">
    <source>
        <dbReference type="EMBL" id="KAH8020868.1"/>
    </source>
</evidence>
<reference evidence="1" key="1">
    <citation type="journal article" date="2020" name="Cell">
        <title>Large-Scale Comparative Analyses of Tick Genomes Elucidate Their Genetic Diversity and Vector Capacities.</title>
        <authorList>
            <consortium name="Tick Genome and Microbiome Consortium (TIGMIC)"/>
            <person name="Jia N."/>
            <person name="Wang J."/>
            <person name="Shi W."/>
            <person name="Du L."/>
            <person name="Sun Y."/>
            <person name="Zhan W."/>
            <person name="Jiang J.F."/>
            <person name="Wang Q."/>
            <person name="Zhang B."/>
            <person name="Ji P."/>
            <person name="Bell-Sakyi L."/>
            <person name="Cui X.M."/>
            <person name="Yuan T.T."/>
            <person name="Jiang B.G."/>
            <person name="Yang W.F."/>
            <person name="Lam T.T."/>
            <person name="Chang Q.C."/>
            <person name="Ding S.J."/>
            <person name="Wang X.J."/>
            <person name="Zhu J.G."/>
            <person name="Ruan X.D."/>
            <person name="Zhao L."/>
            <person name="Wei J.T."/>
            <person name="Ye R.Z."/>
            <person name="Que T.C."/>
            <person name="Du C.H."/>
            <person name="Zhou Y.H."/>
            <person name="Cheng J.X."/>
            <person name="Dai P.F."/>
            <person name="Guo W.B."/>
            <person name="Han X.H."/>
            <person name="Huang E.J."/>
            <person name="Li L.F."/>
            <person name="Wei W."/>
            <person name="Gao Y.C."/>
            <person name="Liu J.Z."/>
            <person name="Shao H.Z."/>
            <person name="Wang X."/>
            <person name="Wang C.C."/>
            <person name="Yang T.C."/>
            <person name="Huo Q.B."/>
            <person name="Li W."/>
            <person name="Chen H.Y."/>
            <person name="Chen S.E."/>
            <person name="Zhou L.G."/>
            <person name="Ni X.B."/>
            <person name="Tian J.H."/>
            <person name="Sheng Y."/>
            <person name="Liu T."/>
            <person name="Pan Y.S."/>
            <person name="Xia L.Y."/>
            <person name="Li J."/>
            <person name="Zhao F."/>
            <person name="Cao W.C."/>
        </authorList>
    </citation>
    <scope>NUCLEOTIDE SEQUENCE</scope>
    <source>
        <strain evidence="1">Rmic-2018</strain>
    </source>
</reference>
<gene>
    <name evidence="1" type="ORF">HPB51_007351</name>
</gene>
<dbReference type="VEuPathDB" id="VectorBase:LOC119184074"/>
<name>A0A9J6DFE5_RHIMP</name>
<proteinExistence type="predicted"/>
<keyword evidence="2" id="KW-1185">Reference proteome</keyword>
<dbReference type="AlphaFoldDB" id="A0A9J6DFE5"/>
<dbReference type="EMBL" id="JABSTU010000009">
    <property type="protein sequence ID" value="KAH8020868.1"/>
    <property type="molecule type" value="Genomic_DNA"/>
</dbReference>
<dbReference type="Proteomes" id="UP000821866">
    <property type="component" value="Chromosome 7"/>
</dbReference>
<accession>A0A9J6DFE5</accession>
<protein>
    <submittedName>
        <fullName evidence="1">Uncharacterized protein</fullName>
    </submittedName>
</protein>